<dbReference type="InterPro" id="IPR019734">
    <property type="entry name" value="TPR_rpt"/>
</dbReference>
<evidence type="ECO:0000256" key="5">
    <source>
        <dbReference type="PROSITE-ProRule" id="PRU00221"/>
    </source>
</evidence>
<dbReference type="InterPro" id="IPR011009">
    <property type="entry name" value="Kinase-like_dom_sf"/>
</dbReference>
<accession>D6TCN1</accession>
<evidence type="ECO:0000259" key="8">
    <source>
        <dbReference type="PROSITE" id="PS50011"/>
    </source>
</evidence>
<dbReference type="PRINTS" id="PR00320">
    <property type="entry name" value="GPROTEINBRPT"/>
</dbReference>
<dbReference type="GO" id="GO:0004674">
    <property type="term" value="F:protein serine/threonine kinase activity"/>
    <property type="evidence" value="ECO:0007669"/>
    <property type="project" value="UniProtKB-KW"/>
</dbReference>
<name>D6TCN1_KTERA</name>
<evidence type="ECO:0000256" key="7">
    <source>
        <dbReference type="PROSITE-ProRule" id="PRU10141"/>
    </source>
</evidence>
<keyword evidence="9" id="KW-0723">Serine/threonine-protein kinase</keyword>
<dbReference type="SUPFAM" id="SSF48452">
    <property type="entry name" value="TPR-like"/>
    <property type="match status" value="1"/>
</dbReference>
<evidence type="ECO:0000256" key="1">
    <source>
        <dbReference type="ARBA" id="ARBA00022574"/>
    </source>
</evidence>
<dbReference type="InterPro" id="IPR011990">
    <property type="entry name" value="TPR-like_helical_dom_sf"/>
</dbReference>
<feature type="repeat" description="WD" evidence="5">
    <location>
        <begin position="665"/>
        <end position="706"/>
    </location>
</feature>
<organism evidence="9 10">
    <name type="scientific">Ktedonobacter racemifer DSM 44963</name>
    <dbReference type="NCBI Taxonomy" id="485913"/>
    <lineage>
        <taxon>Bacteria</taxon>
        <taxon>Bacillati</taxon>
        <taxon>Chloroflexota</taxon>
        <taxon>Ktedonobacteria</taxon>
        <taxon>Ktedonobacterales</taxon>
        <taxon>Ktedonobacteraceae</taxon>
        <taxon>Ktedonobacter</taxon>
    </lineage>
</organism>
<dbReference type="PANTHER" id="PTHR19879:SF9">
    <property type="entry name" value="TRANSCRIPTION INITIATION FACTOR TFIID SUBUNIT 5"/>
    <property type="match status" value="1"/>
</dbReference>
<dbReference type="SUPFAM" id="SSF50978">
    <property type="entry name" value="WD40 repeat-like"/>
    <property type="match status" value="2"/>
</dbReference>
<evidence type="ECO:0000313" key="9">
    <source>
        <dbReference type="EMBL" id="EFH88145.1"/>
    </source>
</evidence>
<feature type="repeat" description="WD" evidence="5">
    <location>
        <begin position="1049"/>
        <end position="1090"/>
    </location>
</feature>
<keyword evidence="6" id="KW-0802">TPR repeat</keyword>
<feature type="binding site" evidence="7">
    <location>
        <position position="45"/>
    </location>
    <ligand>
        <name>ATP</name>
        <dbReference type="ChEBI" id="CHEBI:30616"/>
    </ligand>
</feature>
<keyword evidence="3 7" id="KW-0547">Nucleotide-binding</keyword>
<evidence type="ECO:0000256" key="3">
    <source>
        <dbReference type="ARBA" id="ARBA00022741"/>
    </source>
</evidence>
<dbReference type="RefSeq" id="WP_007903947.1">
    <property type="nucleotide sequence ID" value="NZ_ADVG01000001.1"/>
</dbReference>
<keyword evidence="4 7" id="KW-0067">ATP-binding</keyword>
<evidence type="ECO:0000256" key="6">
    <source>
        <dbReference type="PROSITE-ProRule" id="PRU00339"/>
    </source>
</evidence>
<dbReference type="InterPro" id="IPR000719">
    <property type="entry name" value="Prot_kinase_dom"/>
</dbReference>
<dbReference type="PROSITE" id="PS50005">
    <property type="entry name" value="TPR"/>
    <property type="match status" value="1"/>
</dbReference>
<dbReference type="SUPFAM" id="SSF56112">
    <property type="entry name" value="Protein kinase-like (PK-like)"/>
    <property type="match status" value="1"/>
</dbReference>
<dbReference type="PROSITE" id="PS00678">
    <property type="entry name" value="WD_REPEATS_1"/>
    <property type="match status" value="5"/>
</dbReference>
<feature type="repeat" description="WD" evidence="5">
    <location>
        <begin position="1091"/>
        <end position="1125"/>
    </location>
</feature>
<keyword evidence="10" id="KW-1185">Reference proteome</keyword>
<dbReference type="Pfam" id="PF00069">
    <property type="entry name" value="Pkinase"/>
    <property type="match status" value="1"/>
</dbReference>
<dbReference type="InterPro" id="IPR036322">
    <property type="entry name" value="WD40_repeat_dom_sf"/>
</dbReference>
<dbReference type="Gene3D" id="2.130.10.10">
    <property type="entry name" value="YVTN repeat-like/Quinoprotein amine dehydrogenase"/>
    <property type="match status" value="5"/>
</dbReference>
<dbReference type="SMART" id="SM00320">
    <property type="entry name" value="WD40"/>
    <property type="match status" value="14"/>
</dbReference>
<feature type="repeat" description="WD" evidence="5">
    <location>
        <begin position="581"/>
        <end position="613"/>
    </location>
</feature>
<feature type="repeat" description="WD" evidence="5">
    <location>
        <begin position="918"/>
        <end position="959"/>
    </location>
</feature>
<dbReference type="eggNOG" id="COG2319">
    <property type="taxonomic scope" value="Bacteria"/>
</dbReference>
<proteinExistence type="predicted"/>
<dbReference type="PROSITE" id="PS50294">
    <property type="entry name" value="WD_REPEATS_REGION"/>
    <property type="match status" value="8"/>
</dbReference>
<dbReference type="STRING" id="485913.Krac_9549"/>
<gene>
    <name evidence="9" type="ORF">Krac_9549</name>
</gene>
<dbReference type="InParanoid" id="D6TCN1"/>
<dbReference type="PROSITE" id="PS00107">
    <property type="entry name" value="PROTEIN_KINASE_ATP"/>
    <property type="match status" value="1"/>
</dbReference>
<dbReference type="Proteomes" id="UP000004508">
    <property type="component" value="Unassembled WGS sequence"/>
</dbReference>
<dbReference type="PANTHER" id="PTHR19879">
    <property type="entry name" value="TRANSCRIPTION INITIATION FACTOR TFIID"/>
    <property type="match status" value="1"/>
</dbReference>
<dbReference type="AlphaFoldDB" id="D6TCN1"/>
<dbReference type="Gene3D" id="1.25.40.10">
    <property type="entry name" value="Tetratricopeptide repeat domain"/>
    <property type="match status" value="1"/>
</dbReference>
<protein>
    <submittedName>
        <fullName evidence="9">Serine/threonine protein kinase with WD40 repeats</fullName>
    </submittedName>
</protein>
<dbReference type="InterPro" id="IPR019775">
    <property type="entry name" value="WD40_repeat_CS"/>
</dbReference>
<dbReference type="Gene3D" id="1.10.510.10">
    <property type="entry name" value="Transferase(Phosphotransferase) domain 1"/>
    <property type="match status" value="1"/>
</dbReference>
<dbReference type="eggNOG" id="COG0515">
    <property type="taxonomic scope" value="Bacteria"/>
</dbReference>
<feature type="repeat" description="WD" evidence="5">
    <location>
        <begin position="1007"/>
        <end position="1048"/>
    </location>
</feature>
<evidence type="ECO:0000313" key="10">
    <source>
        <dbReference type="Proteomes" id="UP000004508"/>
    </source>
</evidence>
<feature type="repeat" description="WD" evidence="5">
    <location>
        <begin position="876"/>
        <end position="917"/>
    </location>
</feature>
<feature type="repeat" description="TPR" evidence="6">
    <location>
        <begin position="310"/>
        <end position="343"/>
    </location>
</feature>
<dbReference type="CDD" id="cd00200">
    <property type="entry name" value="WD40"/>
    <property type="match status" value="2"/>
</dbReference>
<keyword evidence="2" id="KW-0677">Repeat</keyword>
<dbReference type="InterPro" id="IPR020472">
    <property type="entry name" value="WD40_PAC1"/>
</dbReference>
<dbReference type="EMBL" id="ADVG01000001">
    <property type="protein sequence ID" value="EFH88145.1"/>
    <property type="molecule type" value="Genomic_DNA"/>
</dbReference>
<dbReference type="InterPro" id="IPR017441">
    <property type="entry name" value="Protein_kinase_ATP_BS"/>
</dbReference>
<dbReference type="InterPro" id="IPR015943">
    <property type="entry name" value="WD40/YVTN_repeat-like_dom_sf"/>
</dbReference>
<dbReference type="CDD" id="cd14014">
    <property type="entry name" value="STKc_PknB_like"/>
    <property type="match status" value="1"/>
</dbReference>
<feature type="domain" description="Protein kinase" evidence="8">
    <location>
        <begin position="16"/>
        <end position="290"/>
    </location>
</feature>
<feature type="repeat" description="WD" evidence="5">
    <location>
        <begin position="477"/>
        <end position="518"/>
    </location>
</feature>
<dbReference type="InterPro" id="IPR008271">
    <property type="entry name" value="Ser/Thr_kinase_AS"/>
</dbReference>
<dbReference type="GO" id="GO:0005524">
    <property type="term" value="F:ATP binding"/>
    <property type="evidence" value="ECO:0007669"/>
    <property type="project" value="UniProtKB-UniRule"/>
</dbReference>
<dbReference type="OrthoDB" id="136964at2"/>
<feature type="repeat" description="WD" evidence="5">
    <location>
        <begin position="623"/>
        <end position="664"/>
    </location>
</feature>
<dbReference type="PROSITE" id="PS50011">
    <property type="entry name" value="PROTEIN_KINASE_DOM"/>
    <property type="match status" value="1"/>
</dbReference>
<dbReference type="Pfam" id="PF00400">
    <property type="entry name" value="WD40"/>
    <property type="match status" value="11"/>
</dbReference>
<evidence type="ECO:0000256" key="2">
    <source>
        <dbReference type="ARBA" id="ARBA00022737"/>
    </source>
</evidence>
<dbReference type="Pfam" id="PF13432">
    <property type="entry name" value="TPR_16"/>
    <property type="match status" value="1"/>
</dbReference>
<dbReference type="PROSITE" id="PS00108">
    <property type="entry name" value="PROTEIN_KINASE_ST"/>
    <property type="match status" value="1"/>
</dbReference>
<comment type="caution">
    <text evidence="9">The sequence shown here is derived from an EMBL/GenBank/DDBJ whole genome shotgun (WGS) entry which is preliminary data.</text>
</comment>
<keyword evidence="9" id="KW-0418">Kinase</keyword>
<evidence type="ECO:0000256" key="4">
    <source>
        <dbReference type="ARBA" id="ARBA00022840"/>
    </source>
</evidence>
<dbReference type="SMART" id="SM00028">
    <property type="entry name" value="TPR"/>
    <property type="match status" value="2"/>
</dbReference>
<reference evidence="9 10" key="1">
    <citation type="journal article" date="2011" name="Stand. Genomic Sci.">
        <title>Non-contiguous finished genome sequence and contextual data of the filamentous soil bacterium Ktedonobacter racemifer type strain (SOSP1-21).</title>
        <authorList>
            <person name="Chang Y.J."/>
            <person name="Land M."/>
            <person name="Hauser L."/>
            <person name="Chertkov O."/>
            <person name="Del Rio T.G."/>
            <person name="Nolan M."/>
            <person name="Copeland A."/>
            <person name="Tice H."/>
            <person name="Cheng J.F."/>
            <person name="Lucas S."/>
            <person name="Han C."/>
            <person name="Goodwin L."/>
            <person name="Pitluck S."/>
            <person name="Ivanova N."/>
            <person name="Ovchinikova G."/>
            <person name="Pati A."/>
            <person name="Chen A."/>
            <person name="Palaniappan K."/>
            <person name="Mavromatis K."/>
            <person name="Liolios K."/>
            <person name="Brettin T."/>
            <person name="Fiebig A."/>
            <person name="Rohde M."/>
            <person name="Abt B."/>
            <person name="Goker M."/>
            <person name="Detter J.C."/>
            <person name="Woyke T."/>
            <person name="Bristow J."/>
            <person name="Eisen J.A."/>
            <person name="Markowitz V."/>
            <person name="Hugenholtz P."/>
            <person name="Kyrpides N.C."/>
            <person name="Klenk H.P."/>
            <person name="Lapidus A."/>
        </authorList>
    </citation>
    <scope>NUCLEOTIDE SEQUENCE [LARGE SCALE GENOMIC DNA]</scope>
    <source>
        <strain evidence="10">DSM 44963</strain>
    </source>
</reference>
<sequence length="1232" mass="137070">MNKQNWQQGDVLLEQYEVLGTLGEGGMGTVYKVHHRGWNIDLAVKSPQPEVFVRADGKENFIREAETWVNLPLHPHIVSCYYVRLIDEIPRIFAEYVAGGSLGDWIGSRRLYKGGHQQALERMLDLAIQFAWGLHAAHEQGLVHQDIKPANVMMNPEGVAKVTDFGLAKARAMAGEQGSEEDNDRRSILVSSRGMTPAYCSPEQAAGKALSRKTDIWSWAVSLLEMWTGEVTWRSGMLAREALSNYDPQDAAIPPLPAKLVTLLARCFESQPKERPATMLEVAITLQAIYAHEIGQTYPREASQAATLQADTLNNRALSLFDLGKVEQAMRVWEQALRADPQHLEANYNRGVVLWRQGKLSDDALIDRLKMVRSAQIQSGWGSYLLAQINLEQGDVITALELLEEASQLAPHEEEIEKLLEQAKTLPSSNEGFYLYDMYGWILSESLSANGHWLVCGYENGVIKLGDVVAECCLRTFEGHTAEITAVSISEDGRWIVSGSQDHTMRIWEAATGQCMYTVECWNYDWVTAVKLSKDGHWIVSGSQEGDVALRETATGRCICSFGSDKDNYNAALDLGFVGSFQGHISTVTAISISEDRHWIVSGSQDCIVKFWDTLVKRCQRTFEGHTAEVTAVSISEDGRWIASGSKDHTMRIWEATTGHCAHILQGHTAEITAVSISEDGRWIVSGSEDHTVQYWDAVTGCRVQVFRNLFNSAEAVSLSEDGCWIAASFGDGTAQRWERRPFQSPPCSLAPSRFLSFTDVMQTHASARTLLQQVSHALKTQQFAQALDTLNQVRSLPGWERHSQCMNAWARLSRHCFRAHLRAAWHAKTVVVVPQEILGACPVSVDVNGNWSASSGSDGVIWLWEVKAGRYLQRFKGHHERATAIGISSDGRFLVSGSSDATIRLWETATGRCLRIFQGHTGSVTSVSISGDGRWIASGSWDRTIRLWETSTGRCLRILEGHRNGYTAVTSVSLSRDGCWIASSSGEDPVARVWETATGRCVHQLIDHSRSTVMTVDLNANGSLLVCGCSNGTIQLWEVANERCLHVLTGHVKGVNGLRLSSDERWIVSGGDDCTVRLWEATTGRCVYTLEGHGYGVTSVSLSSDGRWIVSGTCGSTARLWELDWELETHDPTAWDEGARTCLEIFLTLHTPYAAEMPQDREPTEREIQQALTRRGTPIWKEEDFQELIHQLQDTGYGWLRPEGIHRQLEHMVRERQEPSSLSEEEKGNGA</sequence>
<dbReference type="PROSITE" id="PS50082">
    <property type="entry name" value="WD_REPEATS_2"/>
    <property type="match status" value="9"/>
</dbReference>
<keyword evidence="9" id="KW-0808">Transferase</keyword>
<dbReference type="SMART" id="SM00220">
    <property type="entry name" value="S_TKc"/>
    <property type="match status" value="1"/>
</dbReference>
<dbReference type="InterPro" id="IPR001680">
    <property type="entry name" value="WD40_rpt"/>
</dbReference>
<keyword evidence="1 5" id="KW-0853">WD repeat</keyword>